<dbReference type="Proteomes" id="UP000007797">
    <property type="component" value="Unassembled WGS sequence"/>
</dbReference>
<feature type="compositionally biased region" description="Basic and acidic residues" evidence="4">
    <location>
        <begin position="699"/>
        <end position="712"/>
    </location>
</feature>
<evidence type="ECO:0000256" key="4">
    <source>
        <dbReference type="SAM" id="MobiDB-lite"/>
    </source>
</evidence>
<dbReference type="Gene3D" id="1.10.418.20">
    <property type="match status" value="1"/>
</dbReference>
<feature type="compositionally biased region" description="Low complexity" evidence="4">
    <location>
        <begin position="662"/>
        <end position="673"/>
    </location>
</feature>
<feature type="region of interest" description="Disordered" evidence="4">
    <location>
        <begin position="643"/>
        <end position="831"/>
    </location>
</feature>
<keyword evidence="3" id="KW-0378">Hydrolase</keyword>
<sequence>MSLNRIRRKVAPPNTTIRYTKEGYPYEVDKVTGERIFDEGLDALYMTAKGDVNSYKYSNVLIDEFDKFMPKNDGKGTSDNPLNLSSDDEDDYTSQSSPMTISNNNKNESTLSSSSTTTTTTTTTDNNNNNNGQQDLNGIVQDVTPVCTDILDDQGNIKLKAGGFTIYTNRIKILQHPVLFKTEAMEIPIDLKTIQPNTSIKNEITLIINYSDLLKFTFSFLKDNGTLMINTKEFSFTKYWLKDPKTVTNKEYGIPGDILIKGIDKRHYLLLKDLLIEKSCWIKLLIKTEEAGKVVNNVIVTYPPIKDNPNIMDIVRITEDDLLRLESSNYLNDNLIDFYIRYIKNHYVHPRDENRFHFFSTFFYNNLSLKNIEEAYKKISKWTRDTDIFSKDFLFIPINENFHWTLCIVSFCGQDPKTSTNENRPLIMHLDSLGGNKNAFHNKIRSYLQMEWKYKKSIPSNGTIPEREFNATTLPAARVYIPKQDNLYDCGVFLLHYIELFCRNPETNFEQPLKRPKWFPLSDIPDKRNTIKTLLLFLKAEQELEDEDDEKEKKEKEGEEEKEKINGEEKKGENVDTDVDITTTTTDNDDKEKEKEKENNNTTINTQQQNNNNNNNTSTGIDPISQKELDCLDKVVVLINEKETKRKRQPSGIDVDKIEQSNNNNNNTNNINDQQKKKKKGGEGGPEIHNVDISIENLDDSRDIEDQKEKSTIMDVDGNNNNNNNIEDRENGNGNGKGKDNHKEKDNKMENGDLVEDKEVDLITAPEITPPTTNTTTPPATDKDKDNNDNDECTYENKNDKSNSNDQNTNVSSTTISPTIIKMNKPNQPTN</sequence>
<dbReference type="RefSeq" id="XP_004350172.1">
    <property type="nucleotide sequence ID" value="XM_004350122.1"/>
</dbReference>
<protein>
    <recommendedName>
        <fullName evidence="5">Ubiquitin-like protease family profile domain-containing protein</fullName>
    </recommendedName>
</protein>
<comment type="similarity">
    <text evidence="1">Belongs to the peptidase C48 family.</text>
</comment>
<feature type="compositionally biased region" description="Basic and acidic residues" evidence="4">
    <location>
        <begin position="551"/>
        <end position="574"/>
    </location>
</feature>
<keyword evidence="7" id="KW-1185">Reference proteome</keyword>
<organism evidence="6 7">
    <name type="scientific">Cavenderia fasciculata</name>
    <name type="common">Slime mold</name>
    <name type="synonym">Dictyostelium fasciculatum</name>
    <dbReference type="NCBI Taxonomy" id="261658"/>
    <lineage>
        <taxon>Eukaryota</taxon>
        <taxon>Amoebozoa</taxon>
        <taxon>Evosea</taxon>
        <taxon>Eumycetozoa</taxon>
        <taxon>Dictyostelia</taxon>
        <taxon>Acytosteliales</taxon>
        <taxon>Cavenderiaceae</taxon>
        <taxon>Cavenderia</taxon>
    </lineage>
</organism>
<keyword evidence="2" id="KW-0645">Protease</keyword>
<dbReference type="Pfam" id="PF02902">
    <property type="entry name" value="Peptidase_C48"/>
    <property type="match status" value="1"/>
</dbReference>
<feature type="region of interest" description="Disordered" evidence="4">
    <location>
        <begin position="70"/>
        <end position="137"/>
    </location>
</feature>
<dbReference type="KEGG" id="dfa:DFA_11229"/>
<dbReference type="EMBL" id="GL883029">
    <property type="protein sequence ID" value="EGG13468.1"/>
    <property type="molecule type" value="Genomic_DNA"/>
</dbReference>
<dbReference type="OrthoDB" id="442460at2759"/>
<feature type="compositionally biased region" description="Basic and acidic residues" evidence="4">
    <location>
        <begin position="726"/>
        <end position="761"/>
    </location>
</feature>
<feature type="compositionally biased region" description="Low complexity" evidence="4">
    <location>
        <begin position="102"/>
        <end position="131"/>
    </location>
</feature>
<feature type="domain" description="Ubiquitin-like protease family profile" evidence="5">
    <location>
        <begin position="315"/>
        <end position="501"/>
    </location>
</feature>
<dbReference type="SUPFAM" id="SSF54001">
    <property type="entry name" value="Cysteine proteinases"/>
    <property type="match status" value="1"/>
</dbReference>
<evidence type="ECO:0000313" key="6">
    <source>
        <dbReference type="EMBL" id="EGG13468.1"/>
    </source>
</evidence>
<feature type="compositionally biased region" description="Low complexity" evidence="4">
    <location>
        <begin position="600"/>
        <end position="617"/>
    </location>
</feature>
<dbReference type="AlphaFoldDB" id="F4QFL5"/>
<dbReference type="GeneID" id="14865806"/>
<reference evidence="7" key="1">
    <citation type="journal article" date="2011" name="Genome Res.">
        <title>Phylogeny-wide analysis of social amoeba genomes highlights ancient origins for complex intercellular communication.</title>
        <authorList>
            <person name="Heidel A.J."/>
            <person name="Lawal H.M."/>
            <person name="Felder M."/>
            <person name="Schilde C."/>
            <person name="Helps N.R."/>
            <person name="Tunggal B."/>
            <person name="Rivero F."/>
            <person name="John U."/>
            <person name="Schleicher M."/>
            <person name="Eichinger L."/>
            <person name="Platzer M."/>
            <person name="Noegel A.A."/>
            <person name="Schaap P."/>
            <person name="Gloeckner G."/>
        </authorList>
    </citation>
    <scope>NUCLEOTIDE SEQUENCE [LARGE SCALE GENOMIC DNA]</scope>
    <source>
        <strain evidence="7">SH3</strain>
    </source>
</reference>
<evidence type="ECO:0000256" key="2">
    <source>
        <dbReference type="ARBA" id="ARBA00022670"/>
    </source>
</evidence>
<feature type="compositionally biased region" description="Low complexity" evidence="4">
    <location>
        <begin position="763"/>
        <end position="780"/>
    </location>
</feature>
<proteinExistence type="inferred from homology"/>
<dbReference type="InterPro" id="IPR038765">
    <property type="entry name" value="Papain-like_cys_pep_sf"/>
</dbReference>
<dbReference type="STRING" id="1054147.F4QFL5"/>
<dbReference type="PANTHER" id="PTHR47764">
    <property type="entry name" value="UBIQUITIN-LIKE-SPECIFIC PROTEASE 2B-RELATED"/>
    <property type="match status" value="1"/>
</dbReference>
<evidence type="ECO:0000256" key="1">
    <source>
        <dbReference type="ARBA" id="ARBA00005234"/>
    </source>
</evidence>
<gene>
    <name evidence="6" type="ORF">DFA_11229</name>
</gene>
<dbReference type="GO" id="GO:0008234">
    <property type="term" value="F:cysteine-type peptidase activity"/>
    <property type="evidence" value="ECO:0007669"/>
    <property type="project" value="InterPro"/>
</dbReference>
<dbReference type="GO" id="GO:0006508">
    <property type="term" value="P:proteolysis"/>
    <property type="evidence" value="ECO:0007669"/>
    <property type="project" value="UniProtKB-KW"/>
</dbReference>
<feature type="compositionally biased region" description="Basic and acidic residues" evidence="4">
    <location>
        <begin position="588"/>
        <end position="599"/>
    </location>
</feature>
<evidence type="ECO:0000259" key="5">
    <source>
        <dbReference type="PROSITE" id="PS50600"/>
    </source>
</evidence>
<feature type="region of interest" description="Disordered" evidence="4">
    <location>
        <begin position="544"/>
        <end position="623"/>
    </location>
</feature>
<dbReference type="InterPro" id="IPR003653">
    <property type="entry name" value="Peptidase_C48_C"/>
</dbReference>
<dbReference type="OMA" id="RFYFFNT"/>
<evidence type="ECO:0000256" key="3">
    <source>
        <dbReference type="ARBA" id="ARBA00022801"/>
    </source>
</evidence>
<accession>F4QFL5</accession>
<dbReference type="PROSITE" id="PS50600">
    <property type="entry name" value="ULP_PROTEASE"/>
    <property type="match status" value="1"/>
</dbReference>
<evidence type="ECO:0000313" key="7">
    <source>
        <dbReference type="Proteomes" id="UP000007797"/>
    </source>
</evidence>
<dbReference type="Gene3D" id="3.30.310.130">
    <property type="entry name" value="Ubiquitin-related"/>
    <property type="match status" value="1"/>
</dbReference>
<name>F4QFL5_CACFS</name>
<dbReference type="PANTHER" id="PTHR47764:SF2">
    <property type="entry name" value="UBIQUITIN-LIKE PROTEASE FAMILY PROFILE DOMAIN-CONTAINING PROTEIN"/>
    <property type="match status" value="1"/>
</dbReference>